<dbReference type="InterPro" id="IPR036770">
    <property type="entry name" value="Ankyrin_rpt-contain_sf"/>
</dbReference>
<dbReference type="SMART" id="SM00248">
    <property type="entry name" value="ANK"/>
    <property type="match status" value="4"/>
</dbReference>
<dbReference type="InterPro" id="IPR001138">
    <property type="entry name" value="Zn2Cys6_DnaBD"/>
</dbReference>
<reference evidence="6 7" key="1">
    <citation type="journal article" date="2017" name="Genome Announc.">
        <title>Genome sequence of the saprophytic ascomycete Epicoccum nigrum ICMP 19927 strain isolated from New Zealand.</title>
        <authorList>
            <person name="Fokin M."/>
            <person name="Fleetwood D."/>
            <person name="Weir B.S."/>
            <person name="Villas-Boas S.G."/>
        </authorList>
    </citation>
    <scope>NUCLEOTIDE SEQUENCE [LARGE SCALE GENOMIC DNA]</scope>
    <source>
        <strain evidence="6 7">ICMP 19927</strain>
    </source>
</reference>
<sequence length="556" mass="63432">MASDHHIARFADQLRFNEPKPKKPRTVLMCVPCRDSKRKCTWPNNSEYPTKCEECAKKGKECSEAEFKARARRSDTSHDTAVVCCKRAIILLSLDEILSVCREELIDLTADMMRPFQRHSQRKTYEDNLPELSAALNELHQVSQVVNGAMKEAAGEAKGTTLFLAQNALRTHHFRHSLSWDVHQSTLPQYRQTIDHFARLGHTSLAYVLQARLLRENDQMSVEDLKNMVRWRDKFVTDVDAFFKITFPKLTVRQMFVPKELVRIKAFRDVISLDGRPDYLGRSVTQIRLDAGLAIKWSQNDVHHRDILGRTVLHQAIHRRCEAVVSKLSTLREYLAQCCMNRLSPLHIAACQGHTEVVRQLMCLRPDIVDEPDAAGRTAFWYAARGSQYGVMRVMSLQRDVNIDRMDNYGLSPAFSAVNDGRLEALGYLIRLDLKKMNDRNSFKVGRSIDPTPLLRFASAAGQIDCVDLLLKPDVRTWKDKGHEHRALLDQAKQEGDTMLEGKLLYLWNRKLDTQSQGVVADAGRALLEPEPAGRAVPSLYSYPFTCMRSSLPMTE</sequence>
<evidence type="ECO:0000313" key="7">
    <source>
        <dbReference type="Proteomes" id="UP000193240"/>
    </source>
</evidence>
<keyword evidence="3" id="KW-0539">Nucleus</keyword>
<gene>
    <name evidence="6" type="ORF">B5807_10244</name>
</gene>
<dbReference type="PROSITE" id="PS50297">
    <property type="entry name" value="ANK_REP_REGION"/>
    <property type="match status" value="1"/>
</dbReference>
<protein>
    <recommendedName>
        <fullName evidence="5">Zn(2)-C6 fungal-type domain-containing protein</fullName>
    </recommendedName>
</protein>
<feature type="repeat" description="ANK" evidence="4">
    <location>
        <begin position="341"/>
        <end position="362"/>
    </location>
</feature>
<dbReference type="AlphaFoldDB" id="A0A1Y2LQB8"/>
<dbReference type="InParanoid" id="A0A1Y2LQB8"/>
<feature type="domain" description="Zn(2)-C6 fungal-type" evidence="5">
    <location>
        <begin position="29"/>
        <end position="64"/>
    </location>
</feature>
<dbReference type="InterPro" id="IPR002110">
    <property type="entry name" value="Ankyrin_rpt"/>
</dbReference>
<proteinExistence type="predicted"/>
<evidence type="ECO:0000256" key="4">
    <source>
        <dbReference type="PROSITE-ProRule" id="PRU00023"/>
    </source>
</evidence>
<name>A0A1Y2LQB8_EPING</name>
<organism evidence="6 7">
    <name type="scientific">Epicoccum nigrum</name>
    <name type="common">Soil fungus</name>
    <name type="synonym">Epicoccum purpurascens</name>
    <dbReference type="NCBI Taxonomy" id="105696"/>
    <lineage>
        <taxon>Eukaryota</taxon>
        <taxon>Fungi</taxon>
        <taxon>Dikarya</taxon>
        <taxon>Ascomycota</taxon>
        <taxon>Pezizomycotina</taxon>
        <taxon>Dothideomycetes</taxon>
        <taxon>Pleosporomycetidae</taxon>
        <taxon>Pleosporales</taxon>
        <taxon>Pleosporineae</taxon>
        <taxon>Didymellaceae</taxon>
        <taxon>Epicoccum</taxon>
    </lineage>
</organism>
<keyword evidence="2 4" id="KW-0040">ANK repeat</keyword>
<accession>A0A1Y2LQB8</accession>
<dbReference type="EMBL" id="KZ107854">
    <property type="protein sequence ID" value="OSS45377.1"/>
    <property type="molecule type" value="Genomic_DNA"/>
</dbReference>
<dbReference type="Gene3D" id="1.25.40.20">
    <property type="entry name" value="Ankyrin repeat-containing domain"/>
    <property type="match status" value="1"/>
</dbReference>
<keyword evidence="1" id="KW-0677">Repeat</keyword>
<dbReference type="InterPro" id="IPR036864">
    <property type="entry name" value="Zn2-C6_fun-type_DNA-bd_sf"/>
</dbReference>
<dbReference type="PANTHER" id="PTHR24198:SF165">
    <property type="entry name" value="ANKYRIN REPEAT-CONTAINING PROTEIN-RELATED"/>
    <property type="match status" value="1"/>
</dbReference>
<dbReference type="GO" id="GO:0000981">
    <property type="term" value="F:DNA-binding transcription factor activity, RNA polymerase II-specific"/>
    <property type="evidence" value="ECO:0007669"/>
    <property type="project" value="InterPro"/>
</dbReference>
<dbReference type="SUPFAM" id="SSF57701">
    <property type="entry name" value="Zn2/Cys6 DNA-binding domain"/>
    <property type="match status" value="1"/>
</dbReference>
<dbReference type="STRING" id="105696.A0A1Y2LQB8"/>
<dbReference type="PANTHER" id="PTHR24198">
    <property type="entry name" value="ANKYRIN REPEAT AND PROTEIN KINASE DOMAIN-CONTAINING PROTEIN"/>
    <property type="match status" value="1"/>
</dbReference>
<evidence type="ECO:0000313" key="6">
    <source>
        <dbReference type="EMBL" id="OSS45377.1"/>
    </source>
</evidence>
<dbReference type="Proteomes" id="UP000193240">
    <property type="component" value="Unassembled WGS sequence"/>
</dbReference>
<evidence type="ECO:0000256" key="1">
    <source>
        <dbReference type="ARBA" id="ARBA00022737"/>
    </source>
</evidence>
<evidence type="ECO:0000259" key="5">
    <source>
        <dbReference type="PROSITE" id="PS50048"/>
    </source>
</evidence>
<evidence type="ECO:0000256" key="2">
    <source>
        <dbReference type="ARBA" id="ARBA00023043"/>
    </source>
</evidence>
<dbReference type="SUPFAM" id="SSF48403">
    <property type="entry name" value="Ankyrin repeat"/>
    <property type="match status" value="1"/>
</dbReference>
<dbReference type="PROSITE" id="PS50048">
    <property type="entry name" value="ZN2_CY6_FUNGAL_2"/>
    <property type="match status" value="1"/>
</dbReference>
<dbReference type="PROSITE" id="PS50088">
    <property type="entry name" value="ANK_REPEAT"/>
    <property type="match status" value="1"/>
</dbReference>
<dbReference type="Pfam" id="PF12796">
    <property type="entry name" value="Ank_2"/>
    <property type="match status" value="1"/>
</dbReference>
<evidence type="ECO:0000256" key="3">
    <source>
        <dbReference type="ARBA" id="ARBA00023242"/>
    </source>
</evidence>
<dbReference type="GO" id="GO:0008270">
    <property type="term" value="F:zinc ion binding"/>
    <property type="evidence" value="ECO:0007669"/>
    <property type="project" value="InterPro"/>
</dbReference>
<keyword evidence="7" id="KW-1185">Reference proteome</keyword>